<dbReference type="GO" id="GO:0008237">
    <property type="term" value="F:metallopeptidase activity"/>
    <property type="evidence" value="ECO:0007669"/>
    <property type="project" value="InterPro"/>
</dbReference>
<feature type="chain" id="PRO_5005661115" evidence="3">
    <location>
        <begin position="23"/>
        <end position="1120"/>
    </location>
</feature>
<dbReference type="eggNOG" id="COG4935">
    <property type="taxonomic scope" value="Bacteria"/>
</dbReference>
<feature type="signal peptide" evidence="3">
    <location>
        <begin position="1"/>
        <end position="22"/>
    </location>
</feature>
<feature type="domain" description="GEVED" evidence="5">
    <location>
        <begin position="943"/>
        <end position="1027"/>
    </location>
</feature>
<dbReference type="InterPro" id="IPR045474">
    <property type="entry name" value="GEVED"/>
</dbReference>
<keyword evidence="1 3" id="KW-0732">Signal</keyword>
<dbReference type="Pfam" id="PF20009">
    <property type="entry name" value="GEVED"/>
    <property type="match status" value="1"/>
</dbReference>
<dbReference type="Gene3D" id="3.40.390.10">
    <property type="entry name" value="Collagenase (Catalytic Domain)"/>
    <property type="match status" value="1"/>
</dbReference>
<dbReference type="Proteomes" id="UP000002945">
    <property type="component" value="Unassembled WGS sequence"/>
</dbReference>
<evidence type="ECO:0000256" key="1">
    <source>
        <dbReference type="ARBA" id="ARBA00022729"/>
    </source>
</evidence>
<dbReference type="Pfam" id="PF18962">
    <property type="entry name" value="Por_Secre_tail"/>
    <property type="match status" value="1"/>
</dbReference>
<protein>
    <submittedName>
        <fullName evidence="6">Uncharacterized protein</fullName>
    </submittedName>
</protein>
<dbReference type="InterPro" id="IPR024079">
    <property type="entry name" value="MetalloPept_cat_dom_sf"/>
</dbReference>
<dbReference type="NCBIfam" id="TIGR04183">
    <property type="entry name" value="Por_Secre_tail"/>
    <property type="match status" value="1"/>
</dbReference>
<dbReference type="STRING" id="391587.KAOT1_18957"/>
<feature type="region of interest" description="Disordered" evidence="2">
    <location>
        <begin position="487"/>
        <end position="510"/>
    </location>
</feature>
<organism evidence="6 7">
    <name type="scientific">Kordia algicida OT-1</name>
    <dbReference type="NCBI Taxonomy" id="391587"/>
    <lineage>
        <taxon>Bacteria</taxon>
        <taxon>Pseudomonadati</taxon>
        <taxon>Bacteroidota</taxon>
        <taxon>Flavobacteriia</taxon>
        <taxon>Flavobacteriales</taxon>
        <taxon>Flavobacteriaceae</taxon>
        <taxon>Kordia</taxon>
    </lineage>
</organism>
<comment type="caution">
    <text evidence="6">The sequence shown here is derived from an EMBL/GenBank/DDBJ whole genome shotgun (WGS) entry which is preliminary data.</text>
</comment>
<reference evidence="6 7" key="1">
    <citation type="journal article" date="2011" name="J. Bacteriol.">
        <title>Genome sequence of the algicidal bacterium Kordia algicida OT-1.</title>
        <authorList>
            <person name="Lee H.S."/>
            <person name="Kang S.G."/>
            <person name="Kwon K.K."/>
            <person name="Lee J.H."/>
            <person name="Kim S.J."/>
        </authorList>
    </citation>
    <scope>NUCLEOTIDE SEQUENCE [LARGE SCALE GENOMIC DNA]</scope>
    <source>
        <strain evidence="6 7">OT-1</strain>
    </source>
</reference>
<dbReference type="OrthoDB" id="9792152at2"/>
<proteinExistence type="predicted"/>
<evidence type="ECO:0000256" key="2">
    <source>
        <dbReference type="SAM" id="MobiDB-lite"/>
    </source>
</evidence>
<dbReference type="RefSeq" id="WP_007096323.1">
    <property type="nucleotide sequence ID" value="NZ_CP142125.1"/>
</dbReference>
<evidence type="ECO:0000313" key="7">
    <source>
        <dbReference type="Proteomes" id="UP000002945"/>
    </source>
</evidence>
<keyword evidence="7" id="KW-1185">Reference proteome</keyword>
<dbReference type="SUPFAM" id="SSF55486">
    <property type="entry name" value="Metalloproteases ('zincins'), catalytic domain"/>
    <property type="match status" value="1"/>
</dbReference>
<dbReference type="Gene3D" id="2.60.40.10">
    <property type="entry name" value="Immunoglobulins"/>
    <property type="match status" value="2"/>
</dbReference>
<gene>
    <name evidence="6" type="ORF">KAOT1_18957</name>
</gene>
<evidence type="ECO:0000259" key="4">
    <source>
        <dbReference type="Pfam" id="PF18962"/>
    </source>
</evidence>
<feature type="domain" description="Secretion system C-terminal sorting" evidence="4">
    <location>
        <begin position="1044"/>
        <end position="1119"/>
    </location>
</feature>
<dbReference type="InterPro" id="IPR026444">
    <property type="entry name" value="Secre_tail"/>
</dbReference>
<dbReference type="InterPro" id="IPR013783">
    <property type="entry name" value="Ig-like_fold"/>
</dbReference>
<dbReference type="EMBL" id="ABIB01000002">
    <property type="protein sequence ID" value="EDP97272.1"/>
    <property type="molecule type" value="Genomic_DNA"/>
</dbReference>
<evidence type="ECO:0000259" key="5">
    <source>
        <dbReference type="Pfam" id="PF20009"/>
    </source>
</evidence>
<evidence type="ECO:0000313" key="6">
    <source>
        <dbReference type="EMBL" id="EDP97272.1"/>
    </source>
</evidence>
<sequence>MKHITRFGLLVCILLLSNFAFSQSNDWKKQETATSAETVSKFNLSAQKVHFFELNFENFKQQLVNVPLRGIGMNSSTIVKVPGINGTIESFRLYEASVFAPELAANFPNIKSYVGYSQDNYGAQLRMSVSHKGVQTMISYANQPTVFMHPSSSNAENYVLYTRDARTSSVNNFKCSTIDEVQDRFTNIDFSPEDADDQRLRRFRIAISVTGEYTQYHGGTVADAMAAINATMLRVNAIFEVDMAVTFEVIANNDDLIYTNANTDPYSDANVGTASSNSNNTNGWGVQVQNVLTNTATVGNAAYDIGHLFGATGGGGNAGCIGCVCRDDTANNTDKNKGSAYTSPADGIPEGDTFDVDYVAHEIGHQMGANHTWAFSTEGTGVNAEPGSGSTVMGYAGITGANNVQQNSDPYFHYHSIKQVLDNLEVRTCWNANNSPVLANNPPNTNAGSDFTIPQGTAYVLRGSATDADGGDALTYCWEQTDSGQVTNTSFGPTVTNGSMNRSLPPTNSPNRYIPKLSRVASGNLTQTNPTINSAWETVATVNRTMNWALTVRDREPTATGLGGQSSFDLTSIQVTTAAGPFTVSSQTSNVSWEMGTSQTITWNVANTDVAPVNSSNVNILLSTDGGQTFPTTLASNVANDGSHTITVPVTTPTSQARIIVEGAGHIFYAMNSSNFTLVEPDFALVFTDNDETACQPADAVYTFEYNTFNGFSGTTTFSTVNLPAGANATFNPTSASADGTMVTLTISNTAGTTAGNYTFSARGTSGATSRSADVLLSVLPGSLSPVTLVSPSDAATNVPTNTSLTWSEETLADNYQVQIATDAGFSNIVESATVTTESYMPSSLSQSTTYYWRVGIANDCVSTVYSSVYSFTTQSCSVCASVANTQFETSTTLVMFESINRTSGKPSGYSDYTATDIANVTKEASYPITVNANTDGNYRTQTKVWIDWNQNCSFDDPGEEYDLGEADNVANGATANSGMMIVVPSTALTGSTTMRVSTKYTSRNTIVFPTSCENGADAEVEDYRVNVQNTLSTVEDELENFAIWPNPTRGKFTVNFTSTSSEDITIDIFDVRGRAIFSKKYNNSSNFRQELNITSAQAGLYMVRVNDGEKVSIKKLIVQ</sequence>
<dbReference type="AlphaFoldDB" id="A9DNT4"/>
<accession>A9DNT4</accession>
<name>A9DNT4_9FLAO</name>
<dbReference type="Pfam" id="PF13583">
    <property type="entry name" value="Reprolysin_4"/>
    <property type="match status" value="1"/>
</dbReference>
<dbReference type="HOGENOM" id="CLU_006954_0_0_10"/>
<evidence type="ECO:0000256" key="3">
    <source>
        <dbReference type="SAM" id="SignalP"/>
    </source>
</evidence>